<evidence type="ECO:0000256" key="2">
    <source>
        <dbReference type="ARBA" id="ARBA00017846"/>
    </source>
</evidence>
<dbReference type="PANTHER" id="PTHR47964">
    <property type="entry name" value="ATP-DEPENDENT DNA HELICASE HOMOLOG RECG, CHLOROPLASTIC"/>
    <property type="match status" value="1"/>
</dbReference>
<dbReference type="CDD" id="cd04488">
    <property type="entry name" value="RecG_wedge_OBF"/>
    <property type="match status" value="1"/>
</dbReference>
<protein>
    <recommendedName>
        <fullName evidence="2 15">ATP-dependent DNA helicase RecG</fullName>
        <ecNumber evidence="13 15">5.6.2.4</ecNumber>
    </recommendedName>
</protein>
<evidence type="ECO:0000256" key="9">
    <source>
        <dbReference type="ARBA" id="ARBA00023172"/>
    </source>
</evidence>
<dbReference type="InterPro" id="IPR001650">
    <property type="entry name" value="Helicase_C-like"/>
</dbReference>
<comment type="catalytic activity">
    <reaction evidence="12 15">
        <text>Couples ATP hydrolysis with the unwinding of duplex DNA by translocating in the 3'-5' direction.</text>
        <dbReference type="EC" id="5.6.2.4"/>
    </reaction>
</comment>
<dbReference type="Pfam" id="PF00271">
    <property type="entry name" value="Helicase_C"/>
    <property type="match status" value="1"/>
</dbReference>
<keyword evidence="10 15" id="KW-0234">DNA repair</keyword>
<dbReference type="PROSITE" id="PS51192">
    <property type="entry name" value="HELICASE_ATP_BIND_1"/>
    <property type="match status" value="1"/>
</dbReference>
<keyword evidence="20" id="KW-1185">Reference proteome</keyword>
<dbReference type="SMART" id="SM00490">
    <property type="entry name" value="HELICc"/>
    <property type="match status" value="1"/>
</dbReference>
<keyword evidence="7 15" id="KW-0067">ATP-binding</keyword>
<keyword evidence="9 15" id="KW-0233">DNA recombination</keyword>
<dbReference type="Gene3D" id="3.40.50.300">
    <property type="entry name" value="P-loop containing nucleotide triphosphate hydrolases"/>
    <property type="match status" value="2"/>
</dbReference>
<keyword evidence="8" id="KW-0238">DNA-binding</keyword>
<comment type="catalytic activity">
    <reaction evidence="14 15">
        <text>ATP + H2O = ADP + phosphate + H(+)</text>
        <dbReference type="Rhea" id="RHEA:13065"/>
        <dbReference type="ChEBI" id="CHEBI:15377"/>
        <dbReference type="ChEBI" id="CHEBI:15378"/>
        <dbReference type="ChEBI" id="CHEBI:30616"/>
        <dbReference type="ChEBI" id="CHEBI:43474"/>
        <dbReference type="ChEBI" id="CHEBI:456216"/>
        <dbReference type="EC" id="5.6.2.4"/>
    </reaction>
</comment>
<organism evidence="19 20">
    <name type="scientific">Sulfobacillus thermotolerans</name>
    <dbReference type="NCBI Taxonomy" id="338644"/>
    <lineage>
        <taxon>Bacteria</taxon>
        <taxon>Bacillati</taxon>
        <taxon>Bacillota</taxon>
        <taxon>Clostridia</taxon>
        <taxon>Eubacteriales</taxon>
        <taxon>Clostridiales Family XVII. Incertae Sedis</taxon>
        <taxon>Sulfobacillus</taxon>
    </lineage>
</organism>
<reference evidence="19 20" key="1">
    <citation type="journal article" date="2019" name="Sci. Rep.">
        <title>Sulfobacillus thermotolerans: new insights into resistance and metabolic capacities of acidophilic chemolithotrophs.</title>
        <authorList>
            <person name="Panyushkina A.E."/>
            <person name="Babenko V.V."/>
            <person name="Nikitina A.S."/>
            <person name="Selezneva O.V."/>
            <person name="Tsaplina I.A."/>
            <person name="Letarova M.A."/>
            <person name="Kostryukova E.S."/>
            <person name="Letarov A.V."/>
        </authorList>
    </citation>
    <scope>NUCLEOTIDE SEQUENCE [LARGE SCALE GENOMIC DNA]</scope>
    <source>
        <strain evidence="19 20">Kr1</strain>
    </source>
</reference>
<dbReference type="Pfam" id="PF19833">
    <property type="entry name" value="RecG_dom3_C"/>
    <property type="match status" value="1"/>
</dbReference>
<keyword evidence="11" id="KW-0413">Isomerase</keyword>
<dbReference type="SMART" id="SM00487">
    <property type="entry name" value="DEXDc"/>
    <property type="match status" value="1"/>
</dbReference>
<evidence type="ECO:0000256" key="3">
    <source>
        <dbReference type="ARBA" id="ARBA00022741"/>
    </source>
</evidence>
<proteinExistence type="inferred from homology"/>
<gene>
    <name evidence="19" type="ORF">BXT84_11455</name>
</gene>
<evidence type="ECO:0000259" key="18">
    <source>
        <dbReference type="PROSITE" id="PS51194"/>
    </source>
</evidence>
<keyword evidence="4 15" id="KW-0227">DNA damage</keyword>
<dbReference type="InterPro" id="IPR004609">
    <property type="entry name" value="ATP-dep_DNA_helicase_RecG"/>
</dbReference>
<comment type="similarity">
    <text evidence="1 15">Belongs to the helicase family. RecG subfamily.</text>
</comment>
<evidence type="ECO:0000256" key="4">
    <source>
        <dbReference type="ARBA" id="ARBA00022763"/>
    </source>
</evidence>
<evidence type="ECO:0000313" key="20">
    <source>
        <dbReference type="Proteomes" id="UP000325292"/>
    </source>
</evidence>
<evidence type="ECO:0000256" key="8">
    <source>
        <dbReference type="ARBA" id="ARBA00023125"/>
    </source>
</evidence>
<dbReference type="GO" id="GO:0004386">
    <property type="term" value="F:helicase activity"/>
    <property type="evidence" value="ECO:0007669"/>
    <property type="project" value="UniProtKB-KW"/>
</dbReference>
<evidence type="ECO:0000256" key="5">
    <source>
        <dbReference type="ARBA" id="ARBA00022801"/>
    </source>
</evidence>
<dbReference type="Pfam" id="PF17191">
    <property type="entry name" value="RecG_wedge"/>
    <property type="match status" value="1"/>
</dbReference>
<keyword evidence="5 15" id="KW-0378">Hydrolase</keyword>
<dbReference type="NCBIfam" id="NF008168">
    <property type="entry name" value="PRK10917.2-2"/>
    <property type="match status" value="1"/>
</dbReference>
<evidence type="ECO:0000259" key="17">
    <source>
        <dbReference type="PROSITE" id="PS51192"/>
    </source>
</evidence>
<dbReference type="EMBL" id="CP019454">
    <property type="protein sequence ID" value="AUW95558.1"/>
    <property type="molecule type" value="Genomic_DNA"/>
</dbReference>
<dbReference type="Gene3D" id="2.40.50.140">
    <property type="entry name" value="Nucleic acid-binding proteins"/>
    <property type="match status" value="1"/>
</dbReference>
<feature type="domain" description="Helicase C-terminal" evidence="18">
    <location>
        <begin position="463"/>
        <end position="615"/>
    </location>
</feature>
<evidence type="ECO:0000256" key="12">
    <source>
        <dbReference type="ARBA" id="ARBA00034617"/>
    </source>
</evidence>
<evidence type="ECO:0000256" key="7">
    <source>
        <dbReference type="ARBA" id="ARBA00022840"/>
    </source>
</evidence>
<dbReference type="SUPFAM" id="SSF52540">
    <property type="entry name" value="P-loop containing nucleoside triphosphate hydrolases"/>
    <property type="match status" value="2"/>
</dbReference>
<dbReference type="PANTHER" id="PTHR47964:SF1">
    <property type="entry name" value="ATP-DEPENDENT DNA HELICASE HOMOLOG RECG, CHLOROPLASTIC"/>
    <property type="match status" value="1"/>
</dbReference>
<dbReference type="SUPFAM" id="SSF50249">
    <property type="entry name" value="Nucleic acid-binding proteins"/>
    <property type="match status" value="1"/>
</dbReference>
<evidence type="ECO:0000256" key="15">
    <source>
        <dbReference type="RuleBase" id="RU363016"/>
    </source>
</evidence>
<evidence type="ECO:0000256" key="1">
    <source>
        <dbReference type="ARBA" id="ARBA00007504"/>
    </source>
</evidence>
<evidence type="ECO:0000256" key="11">
    <source>
        <dbReference type="ARBA" id="ARBA00023235"/>
    </source>
</evidence>
<evidence type="ECO:0000256" key="10">
    <source>
        <dbReference type="ARBA" id="ARBA00023204"/>
    </source>
</evidence>
<dbReference type="NCBIfam" id="NF008165">
    <property type="entry name" value="PRK10917.1-3"/>
    <property type="match status" value="1"/>
</dbReference>
<dbReference type="InterPro" id="IPR011545">
    <property type="entry name" value="DEAD/DEAH_box_helicase_dom"/>
</dbReference>
<dbReference type="Proteomes" id="UP000325292">
    <property type="component" value="Chromosome"/>
</dbReference>
<accession>A0ABN5H8E1</accession>
<dbReference type="InterPro" id="IPR047112">
    <property type="entry name" value="RecG/Mfd"/>
</dbReference>
<evidence type="ECO:0000256" key="13">
    <source>
        <dbReference type="ARBA" id="ARBA00034808"/>
    </source>
</evidence>
<evidence type="ECO:0000256" key="14">
    <source>
        <dbReference type="ARBA" id="ARBA00048988"/>
    </source>
</evidence>
<evidence type="ECO:0000256" key="6">
    <source>
        <dbReference type="ARBA" id="ARBA00022806"/>
    </source>
</evidence>
<dbReference type="CDD" id="cd17992">
    <property type="entry name" value="DEXHc_RecG"/>
    <property type="match status" value="1"/>
</dbReference>
<comment type="function">
    <text evidence="15">Plays a critical role in recombination and DNA repair. Helps process Holliday junction intermediates to mature products by catalyzing branch migration. Has replication fork regression activity, unwinds stalled or blocked replication forks to make a HJ that can be resolved. Has a DNA unwinding activity characteristic of a DNA helicase with 3'-5' polarity.</text>
</comment>
<dbReference type="InterPro" id="IPR027417">
    <property type="entry name" value="P-loop_NTPase"/>
</dbReference>
<keyword evidence="6 15" id="KW-0347">Helicase</keyword>
<dbReference type="InterPro" id="IPR012340">
    <property type="entry name" value="NA-bd_OB-fold"/>
</dbReference>
<name>A0ABN5H8E1_9FIRM</name>
<dbReference type="PROSITE" id="PS51194">
    <property type="entry name" value="HELICASE_CTER"/>
    <property type="match status" value="1"/>
</dbReference>
<keyword evidence="3 15" id="KW-0547">Nucleotide-binding</keyword>
<dbReference type="InterPro" id="IPR045562">
    <property type="entry name" value="RecG_dom3_C"/>
</dbReference>
<evidence type="ECO:0000313" key="19">
    <source>
        <dbReference type="EMBL" id="AUW95558.1"/>
    </source>
</evidence>
<dbReference type="InterPro" id="IPR014001">
    <property type="entry name" value="Helicase_ATP-bd"/>
</dbReference>
<dbReference type="EC" id="5.6.2.4" evidence="13 15"/>
<sequence length="688" mass="76416">MREGSQVPHYGARDPITKWPGIGPKRAQEFANLGVHTLEDLLGLWPHRHEDRRVMTPLDQVHEAELMTVQGIVQRAQYDRFRQILRIELSDGRGTLSVVFFHAAWLQRQLPTGQQVVLTGKVERRASQMTMVHPEVQTLKAGEPPLLGLVPIYPLSGSIRQGFLQRLMKEVVPRLAPQVADPVPVAIQERYELIGRAQAVLYQHFPPDLNLLEASRKRLVFDEFLRIALAVQVMHHVDPEVAGLVQNPDGPMVKAFLASLPFELTPGQQKAWETIQSDLREPRPMARLLQGDVGSGKTVVAILTMLAAVDAGHQAAFMAPTELLAEQQWQVLHRFLEPLGVPCALLTGRDKQKAAAHEALQQGTLPLVVGTQALIAERVGFSRLGVVVVDEQHRFGVKQRARLSLKGTYPDMLVMTATPIPRTLALTVYGDLDVSEITGLPPGRQPVETVHVTHERRKVAYTAVRQAVMRGEQAYVVCPLVQGDDENGGAKAAVDLARGMEKVPGWRIGLLHGKMSSGDKSEVMARFRAHEIDVLVATTIVEVGVDVPNATVMVVEDADRFGLAQLHQLRGRVGRGNKPAQCFLIADPRTEQARERLQAMVQYHEGIKLAEEDLRIRGPGEVLGMRQHGITGFQLANPVKDLAWLQEARQVAVKLVADDPHFAYPEHKLLWQWVRDALDDAMPSQVLH</sequence>
<dbReference type="InterPro" id="IPR033454">
    <property type="entry name" value="RecG_wedge"/>
</dbReference>
<evidence type="ECO:0000256" key="16">
    <source>
        <dbReference type="SAM" id="MobiDB-lite"/>
    </source>
</evidence>
<feature type="domain" description="Helicase ATP-binding" evidence="17">
    <location>
        <begin position="278"/>
        <end position="437"/>
    </location>
</feature>
<dbReference type="Pfam" id="PF00270">
    <property type="entry name" value="DEAD"/>
    <property type="match status" value="1"/>
</dbReference>
<feature type="region of interest" description="Disordered" evidence="16">
    <location>
        <begin position="1"/>
        <end position="21"/>
    </location>
</feature>
<dbReference type="NCBIfam" id="TIGR00643">
    <property type="entry name" value="recG"/>
    <property type="match status" value="1"/>
</dbReference>